<sequence length="188" mass="21131">MIHMKRTMIILLILSVGIFIWMDQEQRKLYQYGNSKVETASLPQVGFQAPDFSLHTLSNGTEKQLSNIIHEKEGTILYFWTTWCPFCAASMEALETGNEKYGGNITFIGINVTNQDTKAAAESFVADHGISFENMMDSNGVVSNTYFVPPVPTTIFINQEGIITYRKVGGITVRDIEQGIQQLERSNH</sequence>
<organism evidence="4 5">
    <name type="scientific">Evansella tamaricis</name>
    <dbReference type="NCBI Taxonomy" id="2069301"/>
    <lineage>
        <taxon>Bacteria</taxon>
        <taxon>Bacillati</taxon>
        <taxon>Bacillota</taxon>
        <taxon>Bacilli</taxon>
        <taxon>Bacillales</taxon>
        <taxon>Bacillaceae</taxon>
        <taxon>Evansella</taxon>
    </lineage>
</organism>
<reference evidence="4 5" key="1">
    <citation type="submission" date="2021-06" db="EMBL/GenBank/DDBJ databases">
        <title>Bacillus sp. RD4P76, an endophyte from a halophyte.</title>
        <authorList>
            <person name="Sun J.-Q."/>
        </authorList>
    </citation>
    <scope>NUCLEOTIDE SEQUENCE [LARGE SCALE GENOMIC DNA]</scope>
    <source>
        <strain evidence="4 5">CGMCC 1.15917</strain>
    </source>
</reference>
<protein>
    <submittedName>
        <fullName evidence="4">TlpA family protein disulfide reductase</fullName>
    </submittedName>
</protein>
<keyword evidence="1" id="KW-1015">Disulfide bond</keyword>
<dbReference type="EMBL" id="JAHQCS010000096">
    <property type="protein sequence ID" value="MBU9712265.1"/>
    <property type="molecule type" value="Genomic_DNA"/>
</dbReference>
<dbReference type="InterPro" id="IPR013766">
    <property type="entry name" value="Thioredoxin_domain"/>
</dbReference>
<evidence type="ECO:0000256" key="1">
    <source>
        <dbReference type="ARBA" id="ARBA00023157"/>
    </source>
</evidence>
<evidence type="ECO:0000313" key="5">
    <source>
        <dbReference type="Proteomes" id="UP000784880"/>
    </source>
</evidence>
<dbReference type="InterPro" id="IPR050553">
    <property type="entry name" value="Thioredoxin_ResA/DsbE_sf"/>
</dbReference>
<dbReference type="PANTHER" id="PTHR42852:SF17">
    <property type="entry name" value="THIOREDOXIN-LIKE PROTEIN HI_1115"/>
    <property type="match status" value="1"/>
</dbReference>
<feature type="transmembrane region" description="Helical" evidence="2">
    <location>
        <begin position="6"/>
        <end position="22"/>
    </location>
</feature>
<evidence type="ECO:0000259" key="3">
    <source>
        <dbReference type="PROSITE" id="PS51352"/>
    </source>
</evidence>
<gene>
    <name evidence="4" type="ORF">KS419_10980</name>
</gene>
<dbReference type="RefSeq" id="WP_217066453.1">
    <property type="nucleotide sequence ID" value="NZ_JAHQCS010000096.1"/>
</dbReference>
<dbReference type="InterPro" id="IPR000866">
    <property type="entry name" value="AhpC/TSA"/>
</dbReference>
<dbReference type="Pfam" id="PF00578">
    <property type="entry name" value="AhpC-TSA"/>
    <property type="match status" value="1"/>
</dbReference>
<name>A0ABS6JII0_9BACI</name>
<evidence type="ECO:0000313" key="4">
    <source>
        <dbReference type="EMBL" id="MBU9712265.1"/>
    </source>
</evidence>
<dbReference type="CDD" id="cd02966">
    <property type="entry name" value="TlpA_like_family"/>
    <property type="match status" value="1"/>
</dbReference>
<keyword evidence="5" id="KW-1185">Reference proteome</keyword>
<proteinExistence type="predicted"/>
<keyword evidence="2" id="KW-1133">Transmembrane helix</keyword>
<comment type="caution">
    <text evidence="4">The sequence shown here is derived from an EMBL/GenBank/DDBJ whole genome shotgun (WGS) entry which is preliminary data.</text>
</comment>
<accession>A0ABS6JII0</accession>
<dbReference type="PROSITE" id="PS51352">
    <property type="entry name" value="THIOREDOXIN_2"/>
    <property type="match status" value="1"/>
</dbReference>
<keyword evidence="2" id="KW-0812">Transmembrane</keyword>
<feature type="domain" description="Thioredoxin" evidence="3">
    <location>
        <begin position="43"/>
        <end position="185"/>
    </location>
</feature>
<dbReference type="PANTHER" id="PTHR42852">
    <property type="entry name" value="THIOL:DISULFIDE INTERCHANGE PROTEIN DSBE"/>
    <property type="match status" value="1"/>
</dbReference>
<dbReference type="Proteomes" id="UP000784880">
    <property type="component" value="Unassembled WGS sequence"/>
</dbReference>
<evidence type="ECO:0000256" key="2">
    <source>
        <dbReference type="SAM" id="Phobius"/>
    </source>
</evidence>
<keyword evidence="2" id="KW-0472">Membrane</keyword>